<sequence>MESEEELHSSKPSPPVDVHVDPKNRRDITLHLDMDVTEDIEEELEQFSKLRRIGHFNEAKRYFEEHLENCIDNAYVLDQYGQFLLEISDIHTLTKLAREYPPGNVEKVASANWFLVCERALQLNDDVCPQDKLQQAPDLRKLLTNWPKLDSTELQCLINDLRVVKHGEHTAEEYGELYAHLHHEDRIWDFRDLCYGLLATKSPEETIHCLLNKYLSSQNQNTKGAIQVIQQHWAGAAGDEVTSLALLDIFTAFAMWALAQAIKRYVHGDSLEDSDEFRAAKMYLRISHDYATEVLRQNPLNLKSRPYLQWVATKVLVEKNTDTACCGQAALTKYLFKLRGGTQIRAGAFRGLLGFYDTVVYTPIEDEAPEWQPDASVTFSYGQEKALLMVARNARDLGDVLLEAACLQQLGYSSPNPGGYSIDLCNLWRTVGNRTALLRAYLYRYILKRSPDGSNDLRSDLLEFGDAECDPNLQEARFMILRALSTRSYEKTVYLKRAQDLNDETQHNPHDEETPPQHPHVEKTHPAKKNARQTSNHAIKSSIHYGNSLSFELLSSDDEDADNDSSSSVGSQRQSLRTEQRPRRLISANLSNEADQAELMPQKPATNILPARRDSMETSKDIEHREKSVLDPDSRPLMNRFRYSESNIDSVDDQNEKQREEERNDNADIVGNEVESLHLHASDEGNPDDL</sequence>
<organism evidence="2 3">
    <name type="scientific">Colletotrichum siamense</name>
    <name type="common">Anthracnose fungus</name>
    <dbReference type="NCBI Taxonomy" id="690259"/>
    <lineage>
        <taxon>Eukaryota</taxon>
        <taxon>Fungi</taxon>
        <taxon>Dikarya</taxon>
        <taxon>Ascomycota</taxon>
        <taxon>Pezizomycotina</taxon>
        <taxon>Sordariomycetes</taxon>
        <taxon>Hypocreomycetidae</taxon>
        <taxon>Glomerellales</taxon>
        <taxon>Glomerellaceae</taxon>
        <taxon>Colletotrichum</taxon>
        <taxon>Colletotrichum gloeosporioides species complex</taxon>
    </lineage>
</organism>
<feature type="region of interest" description="Disordered" evidence="1">
    <location>
        <begin position="556"/>
        <end position="584"/>
    </location>
</feature>
<feature type="compositionally biased region" description="Basic and acidic residues" evidence="1">
    <location>
        <begin position="654"/>
        <end position="666"/>
    </location>
</feature>
<dbReference type="AlphaFoldDB" id="A0A9P5F303"/>
<evidence type="ECO:0000256" key="1">
    <source>
        <dbReference type="SAM" id="MobiDB-lite"/>
    </source>
</evidence>
<feature type="region of interest" description="Disordered" evidence="1">
    <location>
        <begin position="1"/>
        <end position="22"/>
    </location>
</feature>
<feature type="region of interest" description="Disordered" evidence="1">
    <location>
        <begin position="503"/>
        <end position="535"/>
    </location>
</feature>
<dbReference type="EMBL" id="QPMT01000003">
    <property type="protein sequence ID" value="KAF4865432.1"/>
    <property type="molecule type" value="Genomic_DNA"/>
</dbReference>
<dbReference type="OrthoDB" id="4838614at2759"/>
<reference evidence="2" key="1">
    <citation type="submission" date="2019-06" db="EMBL/GenBank/DDBJ databases">
        <authorList>
            <person name="Gan P."/>
            <person name="Shirasu K."/>
        </authorList>
    </citation>
    <scope>NUCLEOTIDE SEQUENCE [LARGE SCALE GENOMIC DNA]</scope>
    <source>
        <strain evidence="2">CAD2</strain>
    </source>
</reference>
<name>A0A9P5F303_COLSI</name>
<evidence type="ECO:0000313" key="3">
    <source>
        <dbReference type="Proteomes" id="UP000711996"/>
    </source>
</evidence>
<accession>A0A9P5F303</accession>
<comment type="caution">
    <text evidence="2">The sequence shown here is derived from an EMBL/GenBank/DDBJ whole genome shotgun (WGS) entry which is preliminary data.</text>
</comment>
<keyword evidence="3" id="KW-1185">Reference proteome</keyword>
<gene>
    <name evidence="2" type="ORF">CGCSCA2_v001449</name>
</gene>
<protein>
    <submittedName>
        <fullName evidence="2">Uncharacterized protein</fullName>
    </submittedName>
</protein>
<feature type="compositionally biased region" description="Low complexity" evidence="1">
    <location>
        <begin position="564"/>
        <end position="575"/>
    </location>
</feature>
<proteinExistence type="predicted"/>
<feature type="region of interest" description="Disordered" evidence="1">
    <location>
        <begin position="614"/>
        <end position="690"/>
    </location>
</feature>
<dbReference type="Proteomes" id="UP000711996">
    <property type="component" value="Unassembled WGS sequence"/>
</dbReference>
<feature type="compositionally biased region" description="Basic and acidic residues" evidence="1">
    <location>
        <begin position="503"/>
        <end position="525"/>
    </location>
</feature>
<evidence type="ECO:0000313" key="2">
    <source>
        <dbReference type="EMBL" id="KAF4865432.1"/>
    </source>
</evidence>
<feature type="compositionally biased region" description="Basic and acidic residues" evidence="1">
    <location>
        <begin position="614"/>
        <end position="634"/>
    </location>
</feature>